<feature type="region of interest" description="Disordered" evidence="1">
    <location>
        <begin position="90"/>
        <end position="115"/>
    </location>
</feature>
<feature type="transmembrane region" description="Helical" evidence="2">
    <location>
        <begin position="12"/>
        <end position="28"/>
    </location>
</feature>
<proteinExistence type="predicted"/>
<name>A0ABX9NQ97_9GAMM</name>
<accession>A0ABX9NQ97</accession>
<keyword evidence="2" id="KW-1133">Transmembrane helix</keyword>
<keyword evidence="4" id="KW-1185">Reference proteome</keyword>
<evidence type="ECO:0000256" key="1">
    <source>
        <dbReference type="SAM" id="MobiDB-lite"/>
    </source>
</evidence>
<evidence type="ECO:0000256" key="2">
    <source>
        <dbReference type="SAM" id="Phobius"/>
    </source>
</evidence>
<keyword evidence="2" id="KW-0472">Membrane</keyword>
<gene>
    <name evidence="3" type="ORF">D5077_06710</name>
</gene>
<keyword evidence="2" id="KW-0812">Transmembrane</keyword>
<protein>
    <submittedName>
        <fullName evidence="3">Uncharacterized protein</fullName>
    </submittedName>
</protein>
<evidence type="ECO:0000313" key="3">
    <source>
        <dbReference type="EMBL" id="RJL75266.1"/>
    </source>
</evidence>
<organism evidence="3 4">
    <name type="scientific">Dickeya dianthicola</name>
    <dbReference type="NCBI Taxonomy" id="204039"/>
    <lineage>
        <taxon>Bacteria</taxon>
        <taxon>Pseudomonadati</taxon>
        <taxon>Pseudomonadota</taxon>
        <taxon>Gammaproteobacteria</taxon>
        <taxon>Enterobacterales</taxon>
        <taxon>Pectobacteriaceae</taxon>
        <taxon>Dickeya</taxon>
    </lineage>
</organism>
<sequence>MRGNKMDGEDVGVIAIFFFLIVLVFYIWDSVDNDFLSPKELNEILNSTDQHACAREKLSKYFSCEENCEPLSKSRMEHTLSICKIEEESKKKEEENRRLFEMQRSAINKHNEEGK</sequence>
<feature type="compositionally biased region" description="Basic and acidic residues" evidence="1">
    <location>
        <begin position="90"/>
        <end position="101"/>
    </location>
</feature>
<comment type="caution">
    <text evidence="3">The sequence shown here is derived from an EMBL/GenBank/DDBJ whole genome shotgun (WGS) entry which is preliminary data.</text>
</comment>
<dbReference type="Proteomes" id="UP000266633">
    <property type="component" value="Unassembled WGS sequence"/>
</dbReference>
<evidence type="ECO:0000313" key="4">
    <source>
        <dbReference type="Proteomes" id="UP000266633"/>
    </source>
</evidence>
<reference evidence="3 4" key="1">
    <citation type="submission" date="2018-09" db="EMBL/GenBank/DDBJ databases">
        <title>Phylogenetic diversity of Pectobacterium and Dickeya strains causing blackleg disease of potato in Morocco.</title>
        <authorList>
            <person name="Oulghazi S."/>
            <person name="Moumni M."/>
            <person name="Faure D."/>
        </authorList>
    </citation>
    <scope>NUCLEOTIDE SEQUENCE [LARGE SCALE GENOMIC DNA]</scope>
    <source>
        <strain evidence="3 4">S4.16.03.LID</strain>
    </source>
</reference>
<dbReference type="EMBL" id="QZDO01000020">
    <property type="protein sequence ID" value="RJL75266.1"/>
    <property type="molecule type" value="Genomic_DNA"/>
</dbReference>